<keyword evidence="2" id="KW-1185">Reference proteome</keyword>
<dbReference type="Proteomes" id="UP000516428">
    <property type="component" value="Chromosome"/>
</dbReference>
<dbReference type="KEGG" id="sxn:IAG42_08165"/>
<protein>
    <submittedName>
        <fullName evidence="1">Uncharacterized protein</fullName>
    </submittedName>
</protein>
<reference evidence="1 2" key="1">
    <citation type="submission" date="2020-09" db="EMBL/GenBank/DDBJ databases">
        <title>A novel species.</title>
        <authorList>
            <person name="Gao J."/>
        </authorList>
    </citation>
    <scope>NUCLEOTIDE SEQUENCE [LARGE SCALE GENOMIC DNA]</scope>
    <source>
        <strain evidence="1 2">CRXT-Y-14</strain>
    </source>
</reference>
<evidence type="ECO:0000313" key="1">
    <source>
        <dbReference type="EMBL" id="QNS03603.1"/>
    </source>
</evidence>
<gene>
    <name evidence="1" type="ORF">IAG42_08165</name>
</gene>
<dbReference type="RefSeq" id="WP_188336357.1">
    <property type="nucleotide sequence ID" value="NZ_CP061281.1"/>
</dbReference>
<evidence type="ECO:0000313" key="2">
    <source>
        <dbReference type="Proteomes" id="UP000516428"/>
    </source>
</evidence>
<dbReference type="EMBL" id="CP061281">
    <property type="protein sequence ID" value="QNS03603.1"/>
    <property type="molecule type" value="Genomic_DNA"/>
</dbReference>
<proteinExistence type="predicted"/>
<name>A0A7H1B4E8_9ACTN</name>
<dbReference type="AlphaFoldDB" id="A0A7H1B4E8"/>
<accession>A0A7H1B4E8</accession>
<sequence>MTLTYNFRAHRGGFGFAADLTGEVVPRDVASQGGGLIVHGKVSLALPAVPLYWEDCAWLAFGAALHASEMVALHPDGLVVAVHELRYPGADYRCEVAALAMSGFLREALGLRGAAPSVSFAKEGGGAPVFDWGAGSVSPPPVVPRLP</sequence>
<organism evidence="1 2">
    <name type="scientific">Streptomyces xanthii</name>
    <dbReference type="NCBI Taxonomy" id="2768069"/>
    <lineage>
        <taxon>Bacteria</taxon>
        <taxon>Bacillati</taxon>
        <taxon>Actinomycetota</taxon>
        <taxon>Actinomycetes</taxon>
        <taxon>Kitasatosporales</taxon>
        <taxon>Streptomycetaceae</taxon>
        <taxon>Streptomyces</taxon>
    </lineage>
</organism>